<evidence type="ECO:0000313" key="2">
    <source>
        <dbReference type="EMBL" id="SVC49841.1"/>
    </source>
</evidence>
<accession>A0A382MR68</accession>
<dbReference type="EMBL" id="UINC01094526">
    <property type="protein sequence ID" value="SVC49841.1"/>
    <property type="molecule type" value="Genomic_DNA"/>
</dbReference>
<dbReference type="Pfam" id="PF13181">
    <property type="entry name" value="TPR_8"/>
    <property type="match status" value="1"/>
</dbReference>
<reference evidence="2" key="1">
    <citation type="submission" date="2018-05" db="EMBL/GenBank/DDBJ databases">
        <authorList>
            <person name="Lanie J.A."/>
            <person name="Ng W.-L."/>
            <person name="Kazmierczak K.M."/>
            <person name="Andrzejewski T.M."/>
            <person name="Davidsen T.M."/>
            <person name="Wayne K.J."/>
            <person name="Tettelin H."/>
            <person name="Glass J.I."/>
            <person name="Rusch D."/>
            <person name="Podicherti R."/>
            <person name="Tsui H.-C.T."/>
            <person name="Winkler M.E."/>
        </authorList>
    </citation>
    <scope>NUCLEOTIDE SEQUENCE</scope>
</reference>
<dbReference type="SMART" id="SM00028">
    <property type="entry name" value="TPR"/>
    <property type="match status" value="1"/>
</dbReference>
<dbReference type="InterPro" id="IPR019734">
    <property type="entry name" value="TPR_rpt"/>
</dbReference>
<gene>
    <name evidence="2" type="ORF">METZ01_LOCUS302695</name>
</gene>
<dbReference type="Gene3D" id="1.25.40.10">
    <property type="entry name" value="Tetratricopeptide repeat domain"/>
    <property type="match status" value="1"/>
</dbReference>
<name>A0A382MR68_9ZZZZ</name>
<dbReference type="InterPro" id="IPR011990">
    <property type="entry name" value="TPR-like_helical_dom_sf"/>
</dbReference>
<sequence length="144" mass="16925">MNTLHKRSPLYTRKIPRSTSNYARPRREHSGAVVNSLKPLPRAMAERTWENTYELTDEKLEQLEEAESLMERMDLSGAERVLLAMLEDEPECIPVLSNLGHLYGKHLSEFENAVEYYDRVLEIEPDNAWARDARRRYSRYIGRD</sequence>
<dbReference type="AlphaFoldDB" id="A0A382MR68"/>
<evidence type="ECO:0000256" key="1">
    <source>
        <dbReference type="SAM" id="MobiDB-lite"/>
    </source>
</evidence>
<organism evidence="2">
    <name type="scientific">marine metagenome</name>
    <dbReference type="NCBI Taxonomy" id="408172"/>
    <lineage>
        <taxon>unclassified sequences</taxon>
        <taxon>metagenomes</taxon>
        <taxon>ecological metagenomes</taxon>
    </lineage>
</organism>
<protein>
    <submittedName>
        <fullName evidence="2">Uncharacterized protein</fullName>
    </submittedName>
</protein>
<feature type="region of interest" description="Disordered" evidence="1">
    <location>
        <begin position="1"/>
        <end position="30"/>
    </location>
</feature>
<proteinExistence type="predicted"/>
<dbReference type="SUPFAM" id="SSF48452">
    <property type="entry name" value="TPR-like"/>
    <property type="match status" value="1"/>
</dbReference>